<accession>A0A1T5AN68</accession>
<gene>
    <name evidence="6" type="primary">azoR</name>
    <name evidence="8" type="ORF">SAMN05660226_00901</name>
</gene>
<evidence type="ECO:0000313" key="8">
    <source>
        <dbReference type="EMBL" id="SKB36247.1"/>
    </source>
</evidence>
<evidence type="ECO:0000259" key="7">
    <source>
        <dbReference type="Pfam" id="PF02525"/>
    </source>
</evidence>
<dbReference type="GO" id="GO:0010181">
    <property type="term" value="F:FMN binding"/>
    <property type="evidence" value="ECO:0007669"/>
    <property type="project" value="UniProtKB-UniRule"/>
</dbReference>
<comment type="cofactor">
    <cofactor evidence="6">
        <name>FMN</name>
        <dbReference type="ChEBI" id="CHEBI:58210"/>
    </cofactor>
    <text evidence="6">Binds 1 FMN per subunit.</text>
</comment>
<sequence>MKILHIISSPRGNASYSIKLGNEVIARLITKYPGSTVKTHDLTDTPFPHLEESHLTSFMTEPEQRSAAQAEAAKHSDEAIAELMEADIIVIGAPMYNFNIHSTLKAWLDHITRAGVTFTYSANGPVGLVKNKKAYLAISSGGIYSNGPMKSFDFIEPYLTTMLNFIGITDITTYRVEGVAITDIQQHALASAVDKIAV</sequence>
<keyword evidence="3 6" id="KW-0560">Oxidoreductase</keyword>
<dbReference type="RefSeq" id="WP_079715624.1">
    <property type="nucleotide sequence ID" value="NZ_FUYS01000002.1"/>
</dbReference>
<protein>
    <recommendedName>
        <fullName evidence="6">FMN dependent NADH:quinone oxidoreductase</fullName>
        <ecNumber evidence="6">1.6.5.-</ecNumber>
    </recommendedName>
    <alternativeName>
        <fullName evidence="6">Azo-dye reductase</fullName>
    </alternativeName>
    <alternativeName>
        <fullName evidence="6">FMN-dependent NADH-azo compound oxidoreductase</fullName>
    </alternativeName>
    <alternativeName>
        <fullName evidence="6">FMN-dependent NADH-azoreductase</fullName>
        <ecNumber evidence="6">1.7.1.17</ecNumber>
    </alternativeName>
</protein>
<organism evidence="8 9">
    <name type="scientific">Parapedobacter luteus</name>
    <dbReference type="NCBI Taxonomy" id="623280"/>
    <lineage>
        <taxon>Bacteria</taxon>
        <taxon>Pseudomonadati</taxon>
        <taxon>Bacteroidota</taxon>
        <taxon>Sphingobacteriia</taxon>
        <taxon>Sphingobacteriales</taxon>
        <taxon>Sphingobacteriaceae</taxon>
        <taxon>Parapedobacter</taxon>
    </lineage>
</organism>
<evidence type="ECO:0000313" key="9">
    <source>
        <dbReference type="Proteomes" id="UP000190541"/>
    </source>
</evidence>
<evidence type="ECO:0000256" key="1">
    <source>
        <dbReference type="ARBA" id="ARBA00022630"/>
    </source>
</evidence>
<dbReference type="Pfam" id="PF02525">
    <property type="entry name" value="Flavodoxin_2"/>
    <property type="match status" value="1"/>
</dbReference>
<keyword evidence="9" id="KW-1185">Reference proteome</keyword>
<evidence type="ECO:0000256" key="6">
    <source>
        <dbReference type="HAMAP-Rule" id="MF_01216"/>
    </source>
</evidence>
<dbReference type="PANTHER" id="PTHR43741:SF4">
    <property type="entry name" value="FMN-DEPENDENT NADH:QUINONE OXIDOREDUCTASE"/>
    <property type="match status" value="1"/>
</dbReference>
<comment type="subunit">
    <text evidence="6">Homodimer.</text>
</comment>
<dbReference type="InterPro" id="IPR029039">
    <property type="entry name" value="Flavoprotein-like_sf"/>
</dbReference>
<dbReference type="InterPro" id="IPR050104">
    <property type="entry name" value="FMN-dep_NADH:Q_OxRdtase_AzoR1"/>
</dbReference>
<dbReference type="SUPFAM" id="SSF52218">
    <property type="entry name" value="Flavoproteins"/>
    <property type="match status" value="1"/>
</dbReference>
<dbReference type="STRING" id="623280.SAMN05660226_00901"/>
<dbReference type="EMBL" id="FUYS01000002">
    <property type="protein sequence ID" value="SKB36247.1"/>
    <property type="molecule type" value="Genomic_DNA"/>
</dbReference>
<comment type="function">
    <text evidence="6">Quinone reductase that provides resistance to thiol-specific stress caused by electrophilic quinones.</text>
</comment>
<dbReference type="GO" id="GO:0009055">
    <property type="term" value="F:electron transfer activity"/>
    <property type="evidence" value="ECO:0007669"/>
    <property type="project" value="UniProtKB-UniRule"/>
</dbReference>
<dbReference type="Gene3D" id="3.40.50.360">
    <property type="match status" value="1"/>
</dbReference>
<dbReference type="AlphaFoldDB" id="A0A1T5AN68"/>
<comment type="function">
    <text evidence="6">Also exhibits azoreductase activity. Catalyzes the reductive cleavage of the azo bond in aromatic azo compounds to the corresponding amines.</text>
</comment>
<comment type="similarity">
    <text evidence="6">Belongs to the azoreductase type 1 family.</text>
</comment>
<reference evidence="8 9" key="1">
    <citation type="submission" date="2017-02" db="EMBL/GenBank/DDBJ databases">
        <authorList>
            <person name="Peterson S.W."/>
        </authorList>
    </citation>
    <scope>NUCLEOTIDE SEQUENCE [LARGE SCALE GENOMIC DNA]</scope>
    <source>
        <strain evidence="8 9">DSM 22899</strain>
    </source>
</reference>
<dbReference type="GO" id="GO:0016655">
    <property type="term" value="F:oxidoreductase activity, acting on NAD(P)H, quinone or similar compound as acceptor"/>
    <property type="evidence" value="ECO:0007669"/>
    <property type="project" value="InterPro"/>
</dbReference>
<dbReference type="InterPro" id="IPR003680">
    <property type="entry name" value="Flavodoxin_fold"/>
</dbReference>
<dbReference type="PANTHER" id="PTHR43741">
    <property type="entry name" value="FMN-DEPENDENT NADH-AZOREDUCTASE 1"/>
    <property type="match status" value="1"/>
</dbReference>
<keyword evidence="2 6" id="KW-0288">FMN</keyword>
<proteinExistence type="inferred from homology"/>
<comment type="catalytic activity">
    <reaction evidence="5">
        <text>N,N-dimethyl-1,4-phenylenediamine + anthranilate + 2 NAD(+) = 2-(4-dimethylaminophenyl)diazenylbenzoate + 2 NADH + 2 H(+)</text>
        <dbReference type="Rhea" id="RHEA:55872"/>
        <dbReference type="ChEBI" id="CHEBI:15378"/>
        <dbReference type="ChEBI" id="CHEBI:15783"/>
        <dbReference type="ChEBI" id="CHEBI:16567"/>
        <dbReference type="ChEBI" id="CHEBI:57540"/>
        <dbReference type="ChEBI" id="CHEBI:57945"/>
        <dbReference type="ChEBI" id="CHEBI:71579"/>
        <dbReference type="EC" id="1.7.1.17"/>
    </reaction>
    <physiologicalReaction direction="right-to-left" evidence="5">
        <dbReference type="Rhea" id="RHEA:55874"/>
    </physiologicalReaction>
</comment>
<dbReference type="EC" id="1.6.5.-" evidence="6"/>
<dbReference type="HAMAP" id="MF_01216">
    <property type="entry name" value="Azoreductase_type1"/>
    <property type="match status" value="1"/>
</dbReference>
<dbReference type="InterPro" id="IPR023048">
    <property type="entry name" value="NADH:quinone_OxRdtase_FMN_depd"/>
</dbReference>
<feature type="binding site" evidence="6">
    <location>
        <begin position="15"/>
        <end position="17"/>
    </location>
    <ligand>
        <name>FMN</name>
        <dbReference type="ChEBI" id="CHEBI:58210"/>
    </ligand>
</feature>
<feature type="binding site" evidence="6">
    <location>
        <position position="9"/>
    </location>
    <ligand>
        <name>FMN</name>
        <dbReference type="ChEBI" id="CHEBI:58210"/>
    </ligand>
</feature>
<evidence type="ECO:0000256" key="5">
    <source>
        <dbReference type="ARBA" id="ARBA00048542"/>
    </source>
</evidence>
<feature type="binding site" evidence="6">
    <location>
        <begin position="139"/>
        <end position="142"/>
    </location>
    <ligand>
        <name>FMN</name>
        <dbReference type="ChEBI" id="CHEBI:58210"/>
    </ligand>
</feature>
<feature type="binding site" evidence="6">
    <location>
        <begin position="95"/>
        <end position="98"/>
    </location>
    <ligand>
        <name>FMN</name>
        <dbReference type="ChEBI" id="CHEBI:58210"/>
    </ligand>
</feature>
<evidence type="ECO:0000256" key="3">
    <source>
        <dbReference type="ARBA" id="ARBA00023002"/>
    </source>
</evidence>
<dbReference type="Proteomes" id="UP000190541">
    <property type="component" value="Unassembled WGS sequence"/>
</dbReference>
<feature type="domain" description="Flavodoxin-like fold" evidence="7">
    <location>
        <begin position="1"/>
        <end position="196"/>
    </location>
</feature>
<comment type="catalytic activity">
    <reaction evidence="6">
        <text>2 a quinone + NADH + H(+) = 2 a 1,4-benzosemiquinone + NAD(+)</text>
        <dbReference type="Rhea" id="RHEA:65952"/>
        <dbReference type="ChEBI" id="CHEBI:15378"/>
        <dbReference type="ChEBI" id="CHEBI:57540"/>
        <dbReference type="ChEBI" id="CHEBI:57945"/>
        <dbReference type="ChEBI" id="CHEBI:132124"/>
        <dbReference type="ChEBI" id="CHEBI:134225"/>
    </reaction>
</comment>
<dbReference type="GO" id="GO:0016652">
    <property type="term" value="F:oxidoreductase activity, acting on NAD(P)H as acceptor"/>
    <property type="evidence" value="ECO:0007669"/>
    <property type="project" value="UniProtKB-UniRule"/>
</dbReference>
<keyword evidence="4 6" id="KW-0520">NAD</keyword>
<evidence type="ECO:0000256" key="2">
    <source>
        <dbReference type="ARBA" id="ARBA00022643"/>
    </source>
</evidence>
<dbReference type="OrthoDB" id="9805013at2"/>
<dbReference type="EC" id="1.7.1.17" evidence="6"/>
<evidence type="ECO:0000256" key="4">
    <source>
        <dbReference type="ARBA" id="ARBA00023027"/>
    </source>
</evidence>
<keyword evidence="1 6" id="KW-0285">Flavoprotein</keyword>
<name>A0A1T5AN68_9SPHI</name>